<feature type="domain" description="Terpene synthase metal-binding" evidence="5">
    <location>
        <begin position="271"/>
        <end position="509"/>
    </location>
</feature>
<dbReference type="SFLD" id="SFLDS00005">
    <property type="entry name" value="Isoprenoid_Synthase_Type_I"/>
    <property type="match status" value="1"/>
</dbReference>
<evidence type="ECO:0000256" key="2">
    <source>
        <dbReference type="ARBA" id="ARBA00022723"/>
    </source>
</evidence>
<dbReference type="InterPro" id="IPR034741">
    <property type="entry name" value="Terpene_cyclase-like_1_C"/>
</dbReference>
<reference evidence="6 7" key="1">
    <citation type="journal article" date="2023" name="Plants (Basel)">
        <title>Bridging the Gap: Combining Genomics and Transcriptomics Approaches to Understand Stylosanthes scabra, an Orphan Legume from the Brazilian Caatinga.</title>
        <authorList>
            <person name="Ferreira-Neto J.R.C."/>
            <person name="da Silva M.D."/>
            <person name="Binneck E."/>
            <person name="de Melo N.F."/>
            <person name="da Silva R.H."/>
            <person name="de Melo A.L.T.M."/>
            <person name="Pandolfi V."/>
            <person name="Bustamante F.O."/>
            <person name="Brasileiro-Vidal A.C."/>
            <person name="Benko-Iseppon A.M."/>
        </authorList>
    </citation>
    <scope>NUCLEOTIDE SEQUENCE [LARGE SCALE GENOMIC DNA]</scope>
    <source>
        <tissue evidence="6">Leaves</tissue>
    </source>
</reference>
<comment type="cofactor">
    <cofactor evidence="1">
        <name>Mg(2+)</name>
        <dbReference type="ChEBI" id="CHEBI:18420"/>
    </cofactor>
</comment>
<dbReference type="PANTHER" id="PTHR31225">
    <property type="entry name" value="OS04G0344100 PROTEIN-RELATED"/>
    <property type="match status" value="1"/>
</dbReference>
<dbReference type="InterPro" id="IPR008930">
    <property type="entry name" value="Terpenoid_cyclase/PrenylTrfase"/>
</dbReference>
<dbReference type="Proteomes" id="UP001341840">
    <property type="component" value="Unassembled WGS sequence"/>
</dbReference>
<evidence type="ECO:0000259" key="4">
    <source>
        <dbReference type="Pfam" id="PF01397"/>
    </source>
</evidence>
<organism evidence="6 7">
    <name type="scientific">Stylosanthes scabra</name>
    <dbReference type="NCBI Taxonomy" id="79078"/>
    <lineage>
        <taxon>Eukaryota</taxon>
        <taxon>Viridiplantae</taxon>
        <taxon>Streptophyta</taxon>
        <taxon>Embryophyta</taxon>
        <taxon>Tracheophyta</taxon>
        <taxon>Spermatophyta</taxon>
        <taxon>Magnoliopsida</taxon>
        <taxon>eudicotyledons</taxon>
        <taxon>Gunneridae</taxon>
        <taxon>Pentapetalae</taxon>
        <taxon>rosids</taxon>
        <taxon>fabids</taxon>
        <taxon>Fabales</taxon>
        <taxon>Fabaceae</taxon>
        <taxon>Papilionoideae</taxon>
        <taxon>50 kb inversion clade</taxon>
        <taxon>dalbergioids sensu lato</taxon>
        <taxon>Dalbergieae</taxon>
        <taxon>Pterocarpus clade</taxon>
        <taxon>Stylosanthes</taxon>
    </lineage>
</organism>
<accession>A0ABU6V1M2</accession>
<sequence length="568" mass="66247">MSFPASAIPAMSSSQLAQPSNSKRRYAKFTPTIWHDTFSKYADSESLEVNDTMKQEVQMHRKKVKMYLFSGDNNILQKLSLIDSIQRLSVCYHFKTEVDEALAQIHNDFTKNGLKAEECRDIHFVSLLFRLLRQKGYWISSDVFNKFKDEKGEFDEIIIVQDIQGLWSLYEAAQLRVHGEDILEEAHEFTYNKLKSITNQLNPSLADQINQSIGQPLYKAVPRMRAKSYMSFYKEAPSHDDVLLSFAKLDFNMLQKWYRKEVGINTKWWRESDFATKVPYARDRVVEVFTWPYAMNSEPKYSTARLMTTKVTACLSLLDDTYDIYGTVEELELLTEAIQRWDISYIASLPECFKVVFNAILEIWDEMESLTAENGDSSYVLQHLKQIFSKLARAYLVEEKWCHEGHIPTYDEYKVNGVQTSAFPVMLSVFIASVKEFATKEILDWFSNIPVILEATSLICRIINDLASHKFEQQREHVASAVECCMKQYGLSQEEAYEFINKDINYYWKNINEEYLKLIKDMPEPLLDLFVNLARISEFMYANFEDRYTNCQLLKDHILALLLDPIVV</sequence>
<keyword evidence="7" id="KW-1185">Reference proteome</keyword>
<evidence type="ECO:0000259" key="5">
    <source>
        <dbReference type="Pfam" id="PF03936"/>
    </source>
</evidence>
<name>A0ABU6V1M2_9FABA</name>
<evidence type="ECO:0000256" key="3">
    <source>
        <dbReference type="ARBA" id="ARBA00022842"/>
    </source>
</evidence>
<dbReference type="PANTHER" id="PTHR31225:SF241">
    <property type="entry name" value="TERPENE SYNTHASE FAMILY, METAL-BINDING DOMAIN PROTEIN"/>
    <property type="match status" value="1"/>
</dbReference>
<dbReference type="SUPFAM" id="SSF48576">
    <property type="entry name" value="Terpenoid synthases"/>
    <property type="match status" value="1"/>
</dbReference>
<dbReference type="InterPro" id="IPR005630">
    <property type="entry name" value="Terpene_synthase_metal-bd"/>
</dbReference>
<dbReference type="Gene3D" id="1.50.10.130">
    <property type="entry name" value="Terpene synthase, N-terminal domain"/>
    <property type="match status" value="1"/>
</dbReference>
<dbReference type="Pfam" id="PF01397">
    <property type="entry name" value="Terpene_synth"/>
    <property type="match status" value="1"/>
</dbReference>
<keyword evidence="2" id="KW-0479">Metal-binding</keyword>
<dbReference type="Pfam" id="PF03936">
    <property type="entry name" value="Terpene_synth_C"/>
    <property type="match status" value="1"/>
</dbReference>
<feature type="domain" description="Terpene synthase N-terminal" evidence="4">
    <location>
        <begin position="33"/>
        <end position="212"/>
    </location>
</feature>
<dbReference type="InterPro" id="IPR036965">
    <property type="entry name" value="Terpene_synth_N_sf"/>
</dbReference>
<proteinExistence type="predicted"/>
<dbReference type="InterPro" id="IPR001906">
    <property type="entry name" value="Terpene_synth_N"/>
</dbReference>
<keyword evidence="3" id="KW-0460">Magnesium</keyword>
<gene>
    <name evidence="6" type="ORF">PIB30_003461</name>
</gene>
<dbReference type="InterPro" id="IPR044814">
    <property type="entry name" value="Terpene_cyclase_plant_C1"/>
</dbReference>
<dbReference type="SUPFAM" id="SSF48239">
    <property type="entry name" value="Terpenoid cyclases/Protein prenyltransferases"/>
    <property type="match status" value="1"/>
</dbReference>
<dbReference type="SFLD" id="SFLDG01019">
    <property type="entry name" value="Terpene_Cyclase_Like_1_C_Termi"/>
    <property type="match status" value="1"/>
</dbReference>
<dbReference type="InterPro" id="IPR008949">
    <property type="entry name" value="Isoprenoid_synthase_dom_sf"/>
</dbReference>
<evidence type="ECO:0000313" key="7">
    <source>
        <dbReference type="Proteomes" id="UP001341840"/>
    </source>
</evidence>
<protein>
    <submittedName>
        <fullName evidence="6">Uncharacterized protein</fullName>
    </submittedName>
</protein>
<dbReference type="CDD" id="cd00684">
    <property type="entry name" value="Terpene_cyclase_plant_C1"/>
    <property type="match status" value="1"/>
</dbReference>
<comment type="caution">
    <text evidence="6">The sequence shown here is derived from an EMBL/GenBank/DDBJ whole genome shotgun (WGS) entry which is preliminary data.</text>
</comment>
<evidence type="ECO:0000256" key="1">
    <source>
        <dbReference type="ARBA" id="ARBA00001946"/>
    </source>
</evidence>
<dbReference type="InterPro" id="IPR050148">
    <property type="entry name" value="Terpene_synthase-like"/>
</dbReference>
<dbReference type="EMBL" id="JASCZI010151041">
    <property type="protein sequence ID" value="MED6167490.1"/>
    <property type="molecule type" value="Genomic_DNA"/>
</dbReference>
<evidence type="ECO:0000313" key="6">
    <source>
        <dbReference type="EMBL" id="MED6167490.1"/>
    </source>
</evidence>
<dbReference type="Gene3D" id="1.10.600.10">
    <property type="entry name" value="Farnesyl Diphosphate Synthase"/>
    <property type="match status" value="1"/>
</dbReference>